<dbReference type="AlphaFoldDB" id="A0A085MJ39"/>
<reference evidence="1 3" key="1">
    <citation type="journal article" date="2014" name="Nat. Genet.">
        <title>Genome and transcriptome of the porcine whipworm Trichuris suis.</title>
        <authorList>
            <person name="Jex A.R."/>
            <person name="Nejsum P."/>
            <person name="Schwarz E.M."/>
            <person name="Hu L."/>
            <person name="Young N.D."/>
            <person name="Hall R.S."/>
            <person name="Korhonen P.K."/>
            <person name="Liao S."/>
            <person name="Thamsborg S."/>
            <person name="Xia J."/>
            <person name="Xu P."/>
            <person name="Wang S."/>
            <person name="Scheerlinck J.P."/>
            <person name="Hofmann A."/>
            <person name="Sternberg P.W."/>
            <person name="Wang J."/>
            <person name="Gasser R.B."/>
        </authorList>
    </citation>
    <scope>NUCLEOTIDE SEQUENCE [LARGE SCALE GENOMIC DNA]</scope>
    <source>
        <strain evidence="2">DCEP-RM93F</strain>
        <strain evidence="1">DCEP-RM93M</strain>
    </source>
</reference>
<evidence type="ECO:0000313" key="1">
    <source>
        <dbReference type="EMBL" id="KFD57235.1"/>
    </source>
</evidence>
<protein>
    <submittedName>
        <fullName evidence="1">Uncharacterized protein</fullName>
    </submittedName>
</protein>
<keyword evidence="3" id="KW-1185">Reference proteome</keyword>
<accession>A0A085MJ39</accession>
<evidence type="ECO:0000313" key="3">
    <source>
        <dbReference type="Proteomes" id="UP000030764"/>
    </source>
</evidence>
<dbReference type="EMBL" id="KL367476">
    <property type="protein sequence ID" value="KFD72624.1"/>
    <property type="molecule type" value="Genomic_DNA"/>
</dbReference>
<organism evidence="1 3">
    <name type="scientific">Trichuris suis</name>
    <name type="common">pig whipworm</name>
    <dbReference type="NCBI Taxonomy" id="68888"/>
    <lineage>
        <taxon>Eukaryota</taxon>
        <taxon>Metazoa</taxon>
        <taxon>Ecdysozoa</taxon>
        <taxon>Nematoda</taxon>
        <taxon>Enoplea</taxon>
        <taxon>Dorylaimia</taxon>
        <taxon>Trichinellida</taxon>
        <taxon>Trichuridae</taxon>
        <taxon>Trichuris</taxon>
    </lineage>
</organism>
<gene>
    <name evidence="1" type="ORF">M513_01746</name>
    <name evidence="2" type="ORF">M514_01746</name>
</gene>
<dbReference type="EMBL" id="KL363189">
    <property type="protein sequence ID" value="KFD57235.1"/>
    <property type="molecule type" value="Genomic_DNA"/>
</dbReference>
<dbReference type="Proteomes" id="UP000030758">
    <property type="component" value="Unassembled WGS sequence"/>
</dbReference>
<sequence>MKRVRKLIVKHHLRVFYPLTLVAEEKHKVMINEMLQYTSKKAAQFAVEHFKMLAICELRHCF</sequence>
<dbReference type="Proteomes" id="UP000030764">
    <property type="component" value="Unassembled WGS sequence"/>
</dbReference>
<name>A0A085MJ39_9BILA</name>
<evidence type="ECO:0000313" key="2">
    <source>
        <dbReference type="EMBL" id="KFD72624.1"/>
    </source>
</evidence>
<proteinExistence type="predicted"/>